<comment type="similarity">
    <text evidence="2">Belongs to the bacterial solute-binding protein 1 family.</text>
</comment>
<feature type="signal peptide" evidence="6">
    <location>
        <begin position="1"/>
        <end position="19"/>
    </location>
</feature>
<dbReference type="GO" id="GO:0055085">
    <property type="term" value="P:transmembrane transport"/>
    <property type="evidence" value="ECO:0007669"/>
    <property type="project" value="InterPro"/>
</dbReference>
<dbReference type="CDD" id="cd14748">
    <property type="entry name" value="PBP2_UgpB"/>
    <property type="match status" value="1"/>
</dbReference>
<evidence type="ECO:0000313" key="8">
    <source>
        <dbReference type="Proteomes" id="UP000675284"/>
    </source>
</evidence>
<dbReference type="Proteomes" id="UP000675284">
    <property type="component" value="Unassembled WGS sequence"/>
</dbReference>
<dbReference type="PROSITE" id="PS01037">
    <property type="entry name" value="SBP_BACTERIAL_1"/>
    <property type="match status" value="1"/>
</dbReference>
<evidence type="ECO:0000256" key="4">
    <source>
        <dbReference type="ARBA" id="ARBA00022729"/>
    </source>
</evidence>
<dbReference type="Pfam" id="PF13416">
    <property type="entry name" value="SBP_bac_8"/>
    <property type="match status" value="1"/>
</dbReference>
<dbReference type="GO" id="GO:0030313">
    <property type="term" value="C:cell envelope"/>
    <property type="evidence" value="ECO:0007669"/>
    <property type="project" value="UniProtKB-SubCell"/>
</dbReference>
<proteinExistence type="inferred from homology"/>
<evidence type="ECO:0000256" key="5">
    <source>
        <dbReference type="ARBA" id="ARBA00022764"/>
    </source>
</evidence>
<dbReference type="PROSITE" id="PS51257">
    <property type="entry name" value="PROKAR_LIPOPROTEIN"/>
    <property type="match status" value="1"/>
</dbReference>
<evidence type="ECO:0000256" key="6">
    <source>
        <dbReference type="SAM" id="SignalP"/>
    </source>
</evidence>
<sequence length="440" mass="48353">MKKFLFVLLVGLIAISLVACGNAEKPNEDKKKETASVPEELTGPVEIEFWHAMTGGLEETLKTMTDEFNQSQDNITVKLVSQGSYDDLSKKLMASAKAENAPVMAQAYEDWMTQYIENDLITDLTPYMEHKQHGWSKNELNDIVSVFREANTWEDKMYGVPFNKSTEVLYYNTDMLTEKNLEIPATWEGYQAAAKALTTNKDGKQVVGLGFENSIGLSFPTYVRQAGGKTIDGTVDEVTFNTPEAKTALEFLNGMIAEGTARLAGEDGYMSSPFGRGDVAMYVGSSAGISFVGAEAEGKINWSVAPLPKGKAAATAFQGTNLAIFNSATDEEKLAAWEYMKFLTSTEQTVFWAKSTGYVPVRTSALETDEWKKYVEENPAYGVAASQFDAGYYDPHIKGKSGINEALNKEIQSVLLQEKSIEDGLKDLQKSAQDAVDKAN</sequence>
<comment type="subcellular location">
    <subcellularLocation>
        <location evidence="1">Cell envelope</location>
    </subcellularLocation>
</comment>
<evidence type="ECO:0000256" key="3">
    <source>
        <dbReference type="ARBA" id="ARBA00022448"/>
    </source>
</evidence>
<keyword evidence="4 6" id="KW-0732">Signal</keyword>
<keyword evidence="3" id="KW-0813">Transport</keyword>
<dbReference type="InterPro" id="IPR006059">
    <property type="entry name" value="SBP"/>
</dbReference>
<evidence type="ECO:0000256" key="1">
    <source>
        <dbReference type="ARBA" id="ARBA00004196"/>
    </source>
</evidence>
<evidence type="ECO:0000256" key="2">
    <source>
        <dbReference type="ARBA" id="ARBA00008520"/>
    </source>
</evidence>
<feature type="chain" id="PRO_5038582907" evidence="6">
    <location>
        <begin position="20"/>
        <end position="440"/>
    </location>
</feature>
<comment type="caution">
    <text evidence="7">The sequence shown here is derived from an EMBL/GenBank/DDBJ whole genome shotgun (WGS) entry which is preliminary data.</text>
</comment>
<reference evidence="7" key="1">
    <citation type="submission" date="2021-04" db="EMBL/GenBank/DDBJ databases">
        <title>Isolation and polyphasic classification of algal microorganism.</title>
        <authorList>
            <person name="Wang S."/>
        </authorList>
    </citation>
    <scope>NUCLEOTIDE SEQUENCE</scope>
    <source>
        <strain evidence="7">720a</strain>
    </source>
</reference>
<dbReference type="PANTHER" id="PTHR43649">
    <property type="entry name" value="ARABINOSE-BINDING PROTEIN-RELATED"/>
    <property type="match status" value="1"/>
</dbReference>
<dbReference type="EMBL" id="JAGSOT010000005">
    <property type="protein sequence ID" value="MBR7794918.1"/>
    <property type="molecule type" value="Genomic_DNA"/>
</dbReference>
<evidence type="ECO:0000313" key="7">
    <source>
        <dbReference type="EMBL" id="MBR7794918.1"/>
    </source>
</evidence>
<protein>
    <submittedName>
        <fullName evidence="7">ABC transporter substrate-binding protein</fullName>
    </submittedName>
</protein>
<dbReference type="InterPro" id="IPR050490">
    <property type="entry name" value="Bact_solute-bd_prot1"/>
</dbReference>
<dbReference type="SUPFAM" id="SSF53850">
    <property type="entry name" value="Periplasmic binding protein-like II"/>
    <property type="match status" value="1"/>
</dbReference>
<dbReference type="InterPro" id="IPR006061">
    <property type="entry name" value="SBP_1_CS"/>
</dbReference>
<dbReference type="Gene3D" id="3.40.190.10">
    <property type="entry name" value="Periplasmic binding protein-like II"/>
    <property type="match status" value="2"/>
</dbReference>
<keyword evidence="5" id="KW-0574">Periplasm</keyword>
<dbReference type="PANTHER" id="PTHR43649:SF31">
    <property type="entry name" value="SN-GLYCEROL-3-PHOSPHATE-BINDING PERIPLASMIC PROTEIN UGPB"/>
    <property type="match status" value="1"/>
</dbReference>
<accession>A0A941DWT2</accession>
<organism evidence="7 8">
    <name type="scientific">Virgibacillus salarius</name>
    <dbReference type="NCBI Taxonomy" id="447199"/>
    <lineage>
        <taxon>Bacteria</taxon>
        <taxon>Bacillati</taxon>
        <taxon>Bacillota</taxon>
        <taxon>Bacilli</taxon>
        <taxon>Bacillales</taxon>
        <taxon>Bacillaceae</taxon>
        <taxon>Virgibacillus</taxon>
    </lineage>
</organism>
<gene>
    <name evidence="7" type="ORF">KCX74_02540</name>
</gene>
<dbReference type="RefSeq" id="WP_026681888.1">
    <property type="nucleotide sequence ID" value="NZ_JAGSOT010000005.1"/>
</dbReference>
<keyword evidence="8" id="KW-1185">Reference proteome</keyword>
<dbReference type="AlphaFoldDB" id="A0A941DWT2"/>
<name>A0A941DWT2_9BACI</name>